<organism evidence="1">
    <name type="scientific">Timema californicum</name>
    <name type="common">California timema</name>
    <name type="synonym">Walking stick</name>
    <dbReference type="NCBI Taxonomy" id="61474"/>
    <lineage>
        <taxon>Eukaryota</taxon>
        <taxon>Metazoa</taxon>
        <taxon>Ecdysozoa</taxon>
        <taxon>Arthropoda</taxon>
        <taxon>Hexapoda</taxon>
        <taxon>Insecta</taxon>
        <taxon>Pterygota</taxon>
        <taxon>Neoptera</taxon>
        <taxon>Polyneoptera</taxon>
        <taxon>Phasmatodea</taxon>
        <taxon>Timematodea</taxon>
        <taxon>Timematoidea</taxon>
        <taxon>Timematidae</taxon>
        <taxon>Timema</taxon>
    </lineage>
</organism>
<dbReference type="EMBL" id="OE238156">
    <property type="protein sequence ID" value="CAD7581893.1"/>
    <property type="molecule type" value="Genomic_DNA"/>
</dbReference>
<sequence length="104" mass="12195">MFVRIRAQRVHSVVCSRAKEQAKRNQVMLENQVKQEMEKRIIAEQIQKEAVLLEAESNLPDEPPESCGDIITKIRFRLPKEETVVRRFHFTTPLKVCSHWSPLL</sequence>
<protein>
    <submittedName>
        <fullName evidence="1">(California timema) hypothetical protein</fullName>
    </submittedName>
</protein>
<gene>
    <name evidence="1" type="ORF">TCMB3V08_LOCUS14426</name>
</gene>
<proteinExistence type="predicted"/>
<reference evidence="1" key="1">
    <citation type="submission" date="2020-11" db="EMBL/GenBank/DDBJ databases">
        <authorList>
            <person name="Tran Van P."/>
        </authorList>
    </citation>
    <scope>NUCLEOTIDE SEQUENCE</scope>
</reference>
<dbReference type="SUPFAM" id="SSF54236">
    <property type="entry name" value="Ubiquitin-like"/>
    <property type="match status" value="1"/>
</dbReference>
<evidence type="ECO:0000313" key="1">
    <source>
        <dbReference type="EMBL" id="CAD7581893.1"/>
    </source>
</evidence>
<accession>A0A7R9JM79</accession>
<dbReference type="AlphaFoldDB" id="A0A7R9JM79"/>
<dbReference type="InterPro" id="IPR029071">
    <property type="entry name" value="Ubiquitin-like_domsf"/>
</dbReference>
<name>A0A7R9JM79_TIMCA</name>